<gene>
    <name evidence="7" type="ORF">AAND1436_LOCUS36881</name>
</gene>
<proteinExistence type="predicted"/>
<evidence type="ECO:0000313" key="7">
    <source>
        <dbReference type="EMBL" id="CAD9500535.1"/>
    </source>
</evidence>
<feature type="binding site" evidence="4">
    <location>
        <position position="210"/>
    </location>
    <ligand>
        <name>3'-phosphoadenylyl sulfate</name>
        <dbReference type="ChEBI" id="CHEBI:58339"/>
    </ligand>
</feature>
<keyword evidence="1" id="KW-0808">Transferase</keyword>
<evidence type="ECO:0000259" key="6">
    <source>
        <dbReference type="Pfam" id="PF00685"/>
    </source>
</evidence>
<dbReference type="GO" id="GO:0008146">
    <property type="term" value="F:sulfotransferase activity"/>
    <property type="evidence" value="ECO:0007669"/>
    <property type="project" value="InterPro"/>
</dbReference>
<sequence>MHLTMFFTLLVLTTCAAVCGHSDSKLTQCSASMSAVPGEIKTQSLMQAAVSKKPNVTMVGFLTWESRKVEESNVVLPQMRTPPSCTVSPLTNACLPSFMVIGTQKCATSSLYNIISTHPQVEPAYKKELLWFNGNFEKLRCNPPDSKPDDEEFEEYLTKFPRLPSNTTALTGEFSATYMHCWCCPRAMQRLMPDLRLITQLRDPIERARSRWNEQHSWAKKITTYSSFEEYVERKLPHLEACLEKAGNSLEDKTHCAAKSNILGLSVYDSVIKLWQQHFQPNNFLVTYLEQLAKDPQSVVSSIHRHLGIADLQYPGDLLHKKYNAEGHYGWQRSLQNLQIGNSTALEKLYMFYRPHMQELKAMADAGHITPLPKSWRVRWNL</sequence>
<evidence type="ECO:0000256" key="4">
    <source>
        <dbReference type="PIRSR" id="PIRSR637359-2"/>
    </source>
</evidence>
<feature type="active site" description="For sulfotransferase activity" evidence="3">
    <location>
        <position position="105"/>
    </location>
</feature>
<dbReference type="AlphaFoldDB" id="A0A7S2HU49"/>
<protein>
    <recommendedName>
        <fullName evidence="6">Sulfotransferase domain-containing protein</fullName>
    </recommendedName>
</protein>
<organism evidence="7">
    <name type="scientific">Alexandrium andersonii</name>
    <dbReference type="NCBI Taxonomy" id="327968"/>
    <lineage>
        <taxon>Eukaryota</taxon>
        <taxon>Sar</taxon>
        <taxon>Alveolata</taxon>
        <taxon>Dinophyceae</taxon>
        <taxon>Gonyaulacales</taxon>
        <taxon>Pyrocystaceae</taxon>
        <taxon>Alexandrium</taxon>
    </lineage>
</organism>
<name>A0A7S2HU49_9DINO</name>
<dbReference type="EMBL" id="HBGQ01077011">
    <property type="protein sequence ID" value="CAD9500535.1"/>
    <property type="molecule type" value="Transcribed_RNA"/>
</dbReference>
<evidence type="ECO:0000256" key="5">
    <source>
        <dbReference type="SAM" id="SignalP"/>
    </source>
</evidence>
<dbReference type="InterPro" id="IPR027417">
    <property type="entry name" value="P-loop_NTPase"/>
</dbReference>
<feature type="binding site" evidence="4">
    <location>
        <position position="329"/>
    </location>
    <ligand>
        <name>3'-phosphoadenylyl sulfate</name>
        <dbReference type="ChEBI" id="CHEBI:58339"/>
    </ligand>
</feature>
<dbReference type="SUPFAM" id="SSF52540">
    <property type="entry name" value="P-loop containing nucleoside triphosphate hydrolases"/>
    <property type="match status" value="1"/>
</dbReference>
<feature type="binding site" evidence="4">
    <location>
        <position position="202"/>
    </location>
    <ligand>
        <name>3'-phosphoadenylyl sulfate</name>
        <dbReference type="ChEBI" id="CHEBI:58339"/>
    </ligand>
</feature>
<feature type="chain" id="PRO_5030945273" description="Sulfotransferase domain-containing protein" evidence="5">
    <location>
        <begin position="18"/>
        <end position="382"/>
    </location>
</feature>
<accession>A0A7S2HU49</accession>
<evidence type="ECO:0000256" key="1">
    <source>
        <dbReference type="ARBA" id="ARBA00022679"/>
    </source>
</evidence>
<feature type="signal peptide" evidence="5">
    <location>
        <begin position="1"/>
        <end position="17"/>
    </location>
</feature>
<dbReference type="Pfam" id="PF00685">
    <property type="entry name" value="Sulfotransfer_1"/>
    <property type="match status" value="1"/>
</dbReference>
<dbReference type="PANTHER" id="PTHR10605">
    <property type="entry name" value="HEPARAN SULFATE SULFOTRANSFERASE"/>
    <property type="match status" value="1"/>
</dbReference>
<keyword evidence="2" id="KW-0325">Glycoprotein</keyword>
<dbReference type="Gene3D" id="3.40.50.300">
    <property type="entry name" value="P-loop containing nucleotide triphosphate hydrolases"/>
    <property type="match status" value="1"/>
</dbReference>
<dbReference type="PANTHER" id="PTHR10605:SF56">
    <property type="entry name" value="BIFUNCTIONAL HEPARAN SULFATE N-DEACETYLASE_N-SULFOTRANSFERASE"/>
    <property type="match status" value="1"/>
</dbReference>
<dbReference type="InterPro" id="IPR000863">
    <property type="entry name" value="Sulfotransferase_dom"/>
</dbReference>
<reference evidence="7" key="1">
    <citation type="submission" date="2021-01" db="EMBL/GenBank/DDBJ databases">
        <authorList>
            <person name="Corre E."/>
            <person name="Pelletier E."/>
            <person name="Niang G."/>
            <person name="Scheremetjew M."/>
            <person name="Finn R."/>
            <person name="Kale V."/>
            <person name="Holt S."/>
            <person name="Cochrane G."/>
            <person name="Meng A."/>
            <person name="Brown T."/>
            <person name="Cohen L."/>
        </authorList>
    </citation>
    <scope>NUCLEOTIDE SEQUENCE</scope>
    <source>
        <strain evidence="7">CCMP2222</strain>
    </source>
</reference>
<evidence type="ECO:0000256" key="3">
    <source>
        <dbReference type="PIRSR" id="PIRSR637359-1"/>
    </source>
</evidence>
<feature type="domain" description="Sulfotransferase" evidence="6">
    <location>
        <begin position="97"/>
        <end position="310"/>
    </location>
</feature>
<keyword evidence="5" id="KW-0732">Signal</keyword>
<dbReference type="InterPro" id="IPR037359">
    <property type="entry name" value="NST/OST"/>
</dbReference>
<evidence type="ECO:0000256" key="2">
    <source>
        <dbReference type="ARBA" id="ARBA00023180"/>
    </source>
</evidence>